<dbReference type="AlphaFoldDB" id="A0A6N2TT19"/>
<keyword evidence="5 7" id="KW-1133">Transmembrane helix</keyword>
<dbReference type="Pfam" id="PF07690">
    <property type="entry name" value="MFS_1"/>
    <property type="match status" value="1"/>
</dbReference>
<feature type="transmembrane region" description="Helical" evidence="7">
    <location>
        <begin position="214"/>
        <end position="236"/>
    </location>
</feature>
<protein>
    <submittedName>
        <fullName evidence="9">Tetracycline resistance protein, class C</fullName>
    </submittedName>
</protein>
<dbReference type="PANTHER" id="PTHR23517:SF3">
    <property type="entry name" value="INTEGRAL MEMBRANE TRANSPORT PROTEIN"/>
    <property type="match status" value="1"/>
</dbReference>
<accession>A0A6N2TT19</accession>
<dbReference type="Gene3D" id="1.20.1250.20">
    <property type="entry name" value="MFS general substrate transporter like domains"/>
    <property type="match status" value="1"/>
</dbReference>
<sequence length="403" mass="43428">MNQSGEKANMRLFFVICAVFYVAASFAHPVTPSFIKEYGLNDYMFGVALSAMMTVNFLFSPFWGKITGYISSRRSMLIGGIGYGIGQLMFGFARTEAMVVVARGFAGIFTGATFVSMMTYVVNCSSDEERGQNLTILATVQSVAGAFGYLVGGLLGEINIMVPFLAQSTLLAACGVLLFITCKDDTTEDIHTLTVGDIARQANPFSAFLAGRNFMTVLFAVLFAMTTFQQLGYNAFEQCFNYFIKDQFGFTSAYNGLVKGVVGIVALVANATICMWIMRKTNVKRSVIFVLASSAAAISVVAVSEDVIPFFAMSIVFFALNAITLPISQNLVAAKAKGGDSNLVMGFYNATKSLGGIFGSLFAGFMYSAGPRLAFFFAAATLGVSTLASIVYYRMDRKQVVAQ</sequence>
<dbReference type="PANTHER" id="PTHR23517">
    <property type="entry name" value="RESISTANCE PROTEIN MDTM, PUTATIVE-RELATED-RELATED"/>
    <property type="match status" value="1"/>
</dbReference>
<feature type="transmembrane region" description="Helical" evidence="7">
    <location>
        <begin position="310"/>
        <end position="334"/>
    </location>
</feature>
<feature type="transmembrane region" description="Helical" evidence="7">
    <location>
        <begin position="76"/>
        <end position="94"/>
    </location>
</feature>
<feature type="domain" description="Major facilitator superfamily (MFS) profile" evidence="8">
    <location>
        <begin position="1"/>
        <end position="397"/>
    </location>
</feature>
<dbReference type="InterPro" id="IPR036259">
    <property type="entry name" value="MFS_trans_sf"/>
</dbReference>
<evidence type="ECO:0000256" key="7">
    <source>
        <dbReference type="SAM" id="Phobius"/>
    </source>
</evidence>
<dbReference type="SUPFAM" id="SSF103473">
    <property type="entry name" value="MFS general substrate transporter"/>
    <property type="match status" value="1"/>
</dbReference>
<gene>
    <name evidence="9" type="primary">tetA_2</name>
    <name evidence="9" type="ORF">AULFYP135_01589</name>
</gene>
<keyword evidence="4 7" id="KW-0812">Transmembrane</keyword>
<feature type="transmembrane region" description="Helical" evidence="7">
    <location>
        <begin position="100"/>
        <end position="122"/>
    </location>
</feature>
<evidence type="ECO:0000256" key="6">
    <source>
        <dbReference type="ARBA" id="ARBA00023136"/>
    </source>
</evidence>
<feature type="transmembrane region" description="Helical" evidence="7">
    <location>
        <begin position="43"/>
        <end position="64"/>
    </location>
</feature>
<dbReference type="InterPro" id="IPR020846">
    <property type="entry name" value="MFS_dom"/>
</dbReference>
<feature type="transmembrane region" description="Helical" evidence="7">
    <location>
        <begin position="373"/>
        <end position="393"/>
    </location>
</feature>
<keyword evidence="2" id="KW-0813">Transport</keyword>
<feature type="transmembrane region" description="Helical" evidence="7">
    <location>
        <begin position="346"/>
        <end position="367"/>
    </location>
</feature>
<evidence type="ECO:0000256" key="2">
    <source>
        <dbReference type="ARBA" id="ARBA00022448"/>
    </source>
</evidence>
<keyword evidence="3" id="KW-1003">Cell membrane</keyword>
<feature type="transmembrane region" description="Helical" evidence="7">
    <location>
        <begin position="256"/>
        <end position="278"/>
    </location>
</feature>
<comment type="subcellular location">
    <subcellularLocation>
        <location evidence="1">Cell membrane</location>
        <topology evidence="1">Multi-pass membrane protein</topology>
    </subcellularLocation>
</comment>
<reference evidence="9" key="1">
    <citation type="submission" date="2019-11" db="EMBL/GenBank/DDBJ databases">
        <authorList>
            <person name="Feng L."/>
        </authorList>
    </citation>
    <scope>NUCLEOTIDE SEQUENCE</scope>
    <source>
        <strain evidence="9">AundefinedLFYP135</strain>
    </source>
</reference>
<evidence type="ECO:0000256" key="5">
    <source>
        <dbReference type="ARBA" id="ARBA00022989"/>
    </source>
</evidence>
<dbReference type="InterPro" id="IPR011701">
    <property type="entry name" value="MFS"/>
</dbReference>
<dbReference type="InterPro" id="IPR050171">
    <property type="entry name" value="MFS_Transporters"/>
</dbReference>
<dbReference type="GO" id="GO:0022857">
    <property type="term" value="F:transmembrane transporter activity"/>
    <property type="evidence" value="ECO:0007669"/>
    <property type="project" value="InterPro"/>
</dbReference>
<dbReference type="PROSITE" id="PS50850">
    <property type="entry name" value="MFS"/>
    <property type="match status" value="1"/>
</dbReference>
<evidence type="ECO:0000256" key="1">
    <source>
        <dbReference type="ARBA" id="ARBA00004651"/>
    </source>
</evidence>
<feature type="transmembrane region" description="Helical" evidence="7">
    <location>
        <begin position="287"/>
        <end position="304"/>
    </location>
</feature>
<evidence type="ECO:0000256" key="4">
    <source>
        <dbReference type="ARBA" id="ARBA00022692"/>
    </source>
</evidence>
<evidence type="ECO:0000313" key="9">
    <source>
        <dbReference type="EMBL" id="VYT08758.1"/>
    </source>
</evidence>
<keyword evidence="6 7" id="KW-0472">Membrane</keyword>
<name>A0A6N2TT19_9FIRM</name>
<proteinExistence type="predicted"/>
<evidence type="ECO:0000259" key="8">
    <source>
        <dbReference type="PROSITE" id="PS50850"/>
    </source>
</evidence>
<dbReference type="GO" id="GO:0005886">
    <property type="term" value="C:plasma membrane"/>
    <property type="evidence" value="ECO:0007669"/>
    <property type="project" value="UniProtKB-SubCell"/>
</dbReference>
<feature type="transmembrane region" description="Helical" evidence="7">
    <location>
        <begin position="134"/>
        <end position="154"/>
    </location>
</feature>
<organism evidence="9">
    <name type="scientific">uncultured Anaerotruncus sp</name>
    <dbReference type="NCBI Taxonomy" id="905011"/>
    <lineage>
        <taxon>Bacteria</taxon>
        <taxon>Bacillati</taxon>
        <taxon>Bacillota</taxon>
        <taxon>Clostridia</taxon>
        <taxon>Eubacteriales</taxon>
        <taxon>Oscillospiraceae</taxon>
        <taxon>Anaerotruncus</taxon>
        <taxon>environmental samples</taxon>
    </lineage>
</organism>
<feature type="transmembrane region" description="Helical" evidence="7">
    <location>
        <begin position="160"/>
        <end position="180"/>
    </location>
</feature>
<evidence type="ECO:0000256" key="3">
    <source>
        <dbReference type="ARBA" id="ARBA00022475"/>
    </source>
</evidence>
<dbReference type="EMBL" id="CACRSL010000003">
    <property type="protein sequence ID" value="VYT08758.1"/>
    <property type="molecule type" value="Genomic_DNA"/>
</dbReference>